<feature type="chain" id="PRO_5004632217" evidence="2">
    <location>
        <begin position="25"/>
        <end position="595"/>
    </location>
</feature>
<evidence type="ECO:0000256" key="2">
    <source>
        <dbReference type="SAM" id="SignalP"/>
    </source>
</evidence>
<dbReference type="PATRIC" id="fig|1115809.3.peg.2264"/>
<dbReference type="Gene3D" id="1.25.40.390">
    <property type="match status" value="2"/>
</dbReference>
<comment type="caution">
    <text evidence="3">The sequence shown here is derived from an EMBL/GenBank/DDBJ whole genome shotgun (WGS) entry which is preliminary data.</text>
</comment>
<dbReference type="InterPro" id="IPR011990">
    <property type="entry name" value="TPR-like_helical_dom_sf"/>
</dbReference>
<protein>
    <submittedName>
        <fullName evidence="3">Susd and RagB outer membrane lipoprotein</fullName>
    </submittedName>
</protein>
<evidence type="ECO:0000256" key="1">
    <source>
        <dbReference type="SAM" id="MobiDB-lite"/>
    </source>
</evidence>
<feature type="compositionally biased region" description="Polar residues" evidence="1">
    <location>
        <begin position="484"/>
        <end position="493"/>
    </location>
</feature>
<dbReference type="Proteomes" id="UP000016648">
    <property type="component" value="Unassembled WGS sequence"/>
</dbReference>
<reference evidence="3 4" key="1">
    <citation type="submission" date="2013-08" db="EMBL/GenBank/DDBJ databases">
        <authorList>
            <person name="Durkin A.S."/>
            <person name="Haft D.R."/>
            <person name="McCorrison J."/>
            <person name="Torralba M."/>
            <person name="Gillis M."/>
            <person name="Haft D.H."/>
            <person name="Methe B."/>
            <person name="Sutton G."/>
            <person name="Nelson K.E."/>
        </authorList>
    </citation>
    <scope>NUCLEOTIDE SEQUENCE [LARGE SCALE GENOMIC DNA]</scope>
    <source>
        <strain evidence="3 4">F0067</strain>
    </source>
</reference>
<dbReference type="RefSeq" id="WP_021590485.1">
    <property type="nucleotide sequence ID" value="NZ_AWEY01000038.1"/>
</dbReference>
<sequence length="595" mass="67004">MYTFNKFTSKFLALLWIFSMTLTACTSDFLETNTDPNAASEEDLTHDNLGLGSLISQMEYQIFPCITKAQNVDVNNYQKMYSLAGDIYSGFMGVSNVFDNNGINNATYNMDPRWCSTAYTVAYQNYMTPWYRLFLKKELVPTTFAVGQILKVLGMHRITDMYGPIPYKDFKPSSDVPFTAQDEIYDIFFNELDEATGILSEFVKTNPQARPLAAYDKIYQGDFFKWIKLANSLKLRLAMRIVYADAAKAQAKAQEAVQAGVMEGNEDNAMIRVNGSSTVNPLYMICHTYNDSRLGATLETYLKGYDDPRLKLLFMPSEISEQKDYNGIRTGIFMTGNEYKVFSKLNVTAETPIQIMTAAEVFFLKAEAALRGWQVQGTAQGFYEQGIRTAFAQSLGGTQAKAGSAENYIKSIKTPTPYKDLLEPSYNFVNFGHCSVAWNHKVEAEDNPDDPGDDPEDPGEWPDNPGEWPDNPGEWPGNPGKIQPTMTRGNGNVSTYSDELLEKIITQKWIALYPDGQEAWSEFRRTGCPRVMPVEMNNSMGSIDTKKQIARLPYPVNIKTDYPDSYVKGVSLLQGADNGGTKLWWDKRGNKPYQK</sequence>
<dbReference type="InterPro" id="IPR024302">
    <property type="entry name" value="SusD-like"/>
</dbReference>
<feature type="region of interest" description="Disordered" evidence="1">
    <location>
        <begin position="443"/>
        <end position="493"/>
    </location>
</feature>
<organism evidence="3 4">
    <name type="scientific">Segatella baroniae F0067</name>
    <dbReference type="NCBI Taxonomy" id="1115809"/>
    <lineage>
        <taxon>Bacteria</taxon>
        <taxon>Pseudomonadati</taxon>
        <taxon>Bacteroidota</taxon>
        <taxon>Bacteroidia</taxon>
        <taxon>Bacteroidales</taxon>
        <taxon>Prevotellaceae</taxon>
        <taxon>Segatella</taxon>
    </lineage>
</organism>
<proteinExistence type="predicted"/>
<keyword evidence="3" id="KW-0449">Lipoprotein</keyword>
<dbReference type="Pfam" id="PF12741">
    <property type="entry name" value="SusD-like"/>
    <property type="match status" value="2"/>
</dbReference>
<feature type="compositionally biased region" description="Acidic residues" evidence="1">
    <location>
        <begin position="445"/>
        <end position="460"/>
    </location>
</feature>
<keyword evidence="4" id="KW-1185">Reference proteome</keyword>
<dbReference type="AlphaFoldDB" id="U2P487"/>
<gene>
    <name evidence="3" type="ORF">HMPREF9135_1492</name>
</gene>
<keyword evidence="2" id="KW-0732">Signal</keyword>
<dbReference type="PROSITE" id="PS51257">
    <property type="entry name" value="PROKAR_LIPOPROTEIN"/>
    <property type="match status" value="1"/>
</dbReference>
<dbReference type="SUPFAM" id="SSF48452">
    <property type="entry name" value="TPR-like"/>
    <property type="match status" value="2"/>
</dbReference>
<feature type="signal peptide" evidence="2">
    <location>
        <begin position="1"/>
        <end position="24"/>
    </location>
</feature>
<evidence type="ECO:0000313" key="3">
    <source>
        <dbReference type="EMBL" id="ERK38494.1"/>
    </source>
</evidence>
<name>U2P487_9BACT</name>
<evidence type="ECO:0000313" key="4">
    <source>
        <dbReference type="Proteomes" id="UP000016648"/>
    </source>
</evidence>
<accession>U2P487</accession>
<dbReference type="EMBL" id="AWEY01000038">
    <property type="protein sequence ID" value="ERK38494.1"/>
    <property type="molecule type" value="Genomic_DNA"/>
</dbReference>